<organism evidence="4 5">
    <name type="scientific">Pseudidiomarina aestuarii</name>
    <dbReference type="NCBI Taxonomy" id="624146"/>
    <lineage>
        <taxon>Bacteria</taxon>
        <taxon>Pseudomonadati</taxon>
        <taxon>Pseudomonadota</taxon>
        <taxon>Gammaproteobacteria</taxon>
        <taxon>Alteromonadales</taxon>
        <taxon>Idiomarinaceae</taxon>
        <taxon>Pseudidiomarina</taxon>
    </lineage>
</organism>
<proteinExistence type="predicted"/>
<dbReference type="GO" id="GO:0009279">
    <property type="term" value="C:cell outer membrane"/>
    <property type="evidence" value="ECO:0007669"/>
    <property type="project" value="UniProtKB-SubCell"/>
</dbReference>
<keyword evidence="2" id="KW-0472">Membrane</keyword>
<protein>
    <submittedName>
        <fullName evidence="4">Uncharacterized protein</fullName>
    </submittedName>
</protein>
<evidence type="ECO:0000313" key="5">
    <source>
        <dbReference type="Proteomes" id="UP000243022"/>
    </source>
</evidence>
<keyword evidence="3" id="KW-0998">Cell outer membrane</keyword>
<comment type="subcellular location">
    <subcellularLocation>
        <location evidence="1">Cell outer membrane</location>
    </subcellularLocation>
</comment>
<dbReference type="Gene3D" id="2.40.170.20">
    <property type="entry name" value="TonB-dependent receptor, beta-barrel domain"/>
    <property type="match status" value="1"/>
</dbReference>
<evidence type="ECO:0000256" key="2">
    <source>
        <dbReference type="ARBA" id="ARBA00023136"/>
    </source>
</evidence>
<comment type="caution">
    <text evidence="4">The sequence shown here is derived from an EMBL/GenBank/DDBJ whole genome shotgun (WGS) entry which is preliminary data.</text>
</comment>
<evidence type="ECO:0000256" key="1">
    <source>
        <dbReference type="ARBA" id="ARBA00004442"/>
    </source>
</evidence>
<reference evidence="4 5" key="1">
    <citation type="submission" date="2018-03" db="EMBL/GenBank/DDBJ databases">
        <title>Cross-interface Injection: A General Nanoliter Liquid Handling Method Applied to Single Cells Genome Amplification Automated Nanoliter Liquid Handling Applied to Single Cell Multiple Displacement Amplification.</title>
        <authorList>
            <person name="Yun J."/>
            <person name="Xu P."/>
            <person name="Xu J."/>
            <person name="Dai X."/>
            <person name="Wang Y."/>
            <person name="Zheng X."/>
            <person name="Cao C."/>
            <person name="Yi Q."/>
            <person name="Zhu Y."/>
            <person name="Wang L."/>
            <person name="Dong Z."/>
            <person name="Huang Y."/>
            <person name="Huang L."/>
            <person name="Du W."/>
        </authorList>
    </citation>
    <scope>NUCLEOTIDE SEQUENCE [LARGE SCALE GENOMIC DNA]</scope>
    <source>
        <strain evidence="4 5">Z-E1-2</strain>
    </source>
</reference>
<dbReference type="Proteomes" id="UP000243022">
    <property type="component" value="Unassembled WGS sequence"/>
</dbReference>
<dbReference type="AlphaFoldDB" id="A0A2T4CP12"/>
<dbReference type="InterPro" id="IPR036942">
    <property type="entry name" value="Beta-barrel_TonB_sf"/>
</dbReference>
<gene>
    <name evidence="4" type="ORF">C9986_00095</name>
</gene>
<accession>A0A2T4CP12</accession>
<evidence type="ECO:0000256" key="3">
    <source>
        <dbReference type="ARBA" id="ARBA00023237"/>
    </source>
</evidence>
<dbReference type="SUPFAM" id="SSF56935">
    <property type="entry name" value="Porins"/>
    <property type="match status" value="1"/>
</dbReference>
<sequence>MNLRSGVVTGLIVLGSSVVCMNAAMAQQSGSPQTVSAYDYIGLQLNDHDQGDDSLSVQGSYTFQNPYFVNGYYRNLDSDDFGSDRHSYGIGLGHYWWLNNGIGNGLWFDVQGRLGRIDFGPADTNFWGVDANLRQRIDQFEIYGGVGYRDYSDAGDDTVYQFGLDYYLNSDFSVGVGYEDSEFGDGLRLKASYHF</sequence>
<dbReference type="EMBL" id="PYVS01000001">
    <property type="protein sequence ID" value="PTB83321.1"/>
    <property type="molecule type" value="Genomic_DNA"/>
</dbReference>
<evidence type="ECO:0000313" key="4">
    <source>
        <dbReference type="EMBL" id="PTB83321.1"/>
    </source>
</evidence>
<name>A0A2T4CP12_9GAMM</name>